<dbReference type="InterPro" id="IPR000683">
    <property type="entry name" value="Gfo/Idh/MocA-like_OxRdtase_N"/>
</dbReference>
<protein>
    <submittedName>
        <fullName evidence="3">Gfo/Idh/MocA family oxidoreductase</fullName>
    </submittedName>
</protein>
<dbReference type="PROSITE" id="PS51318">
    <property type="entry name" value="TAT"/>
    <property type="match status" value="1"/>
</dbReference>
<name>A0ABY3XJT9_9GAMM</name>
<evidence type="ECO:0000313" key="4">
    <source>
        <dbReference type="Proteomes" id="UP000829194"/>
    </source>
</evidence>
<reference evidence="3 4" key="1">
    <citation type="submission" date="2022-03" db="EMBL/GenBank/DDBJ databases">
        <title>Complete genome sequence of Lysobacter capsici VKM B-2533 and Lysobacter gummosus 10.1.1, promising sources of lytic agents.</title>
        <authorList>
            <person name="Tarlachkov S.V."/>
            <person name="Kudryakova I.V."/>
            <person name="Afoshin A.S."/>
            <person name="Leontyevskaya E.A."/>
            <person name="Leontyevskaya N.V."/>
        </authorList>
    </citation>
    <scope>NUCLEOTIDE SEQUENCE [LARGE SCALE GENOMIC DNA]</scope>
    <source>
        <strain evidence="3 4">10.1.1</strain>
    </source>
</reference>
<evidence type="ECO:0000259" key="2">
    <source>
        <dbReference type="Pfam" id="PF22725"/>
    </source>
</evidence>
<dbReference type="InterPro" id="IPR036291">
    <property type="entry name" value="NAD(P)-bd_dom_sf"/>
</dbReference>
<dbReference type="Pfam" id="PF01408">
    <property type="entry name" value="GFO_IDH_MocA"/>
    <property type="match status" value="1"/>
</dbReference>
<dbReference type="InterPro" id="IPR050463">
    <property type="entry name" value="Gfo/Idh/MocA_oxidrdct_glycsds"/>
</dbReference>
<dbReference type="SUPFAM" id="SSF51735">
    <property type="entry name" value="NAD(P)-binding Rossmann-fold domains"/>
    <property type="match status" value="1"/>
</dbReference>
<feature type="domain" description="Gfo/Idh/MocA-like oxidoreductase N-terminal" evidence="1">
    <location>
        <begin position="48"/>
        <end position="178"/>
    </location>
</feature>
<keyword evidence="4" id="KW-1185">Reference proteome</keyword>
<dbReference type="InterPro" id="IPR055170">
    <property type="entry name" value="GFO_IDH_MocA-like_dom"/>
</dbReference>
<feature type="domain" description="GFO/IDH/MocA-like oxidoreductase" evidence="2">
    <location>
        <begin position="196"/>
        <end position="326"/>
    </location>
</feature>
<dbReference type="PANTHER" id="PTHR43818">
    <property type="entry name" value="BCDNA.GH03377"/>
    <property type="match status" value="1"/>
</dbReference>
<dbReference type="PANTHER" id="PTHR43818:SF5">
    <property type="entry name" value="OXIDOREDUCTASE FAMILY PROTEIN"/>
    <property type="match status" value="1"/>
</dbReference>
<dbReference type="SUPFAM" id="SSF55347">
    <property type="entry name" value="Glyceraldehyde-3-phosphate dehydrogenase-like, C-terminal domain"/>
    <property type="match status" value="1"/>
</dbReference>
<dbReference type="EMBL" id="CP093547">
    <property type="protein sequence ID" value="UNP31918.1"/>
    <property type="molecule type" value="Genomic_DNA"/>
</dbReference>
<dbReference type="Proteomes" id="UP000829194">
    <property type="component" value="Chromosome"/>
</dbReference>
<dbReference type="Pfam" id="PF22725">
    <property type="entry name" value="GFO_IDH_MocA_C3"/>
    <property type="match status" value="1"/>
</dbReference>
<organism evidence="3 4">
    <name type="scientific">Lysobacter gummosus</name>
    <dbReference type="NCBI Taxonomy" id="262324"/>
    <lineage>
        <taxon>Bacteria</taxon>
        <taxon>Pseudomonadati</taxon>
        <taxon>Pseudomonadota</taxon>
        <taxon>Gammaproteobacteria</taxon>
        <taxon>Lysobacterales</taxon>
        <taxon>Lysobacteraceae</taxon>
        <taxon>Lysobacter</taxon>
    </lineage>
</organism>
<dbReference type="Gene3D" id="3.40.50.720">
    <property type="entry name" value="NAD(P)-binding Rossmann-like Domain"/>
    <property type="match status" value="1"/>
</dbReference>
<accession>A0ABY3XJT9</accession>
<dbReference type="RefSeq" id="WP_057943002.1">
    <property type="nucleotide sequence ID" value="NZ_CP011131.1"/>
</dbReference>
<proteinExistence type="predicted"/>
<evidence type="ECO:0000313" key="3">
    <source>
        <dbReference type="EMBL" id="UNP31918.1"/>
    </source>
</evidence>
<dbReference type="InterPro" id="IPR006311">
    <property type="entry name" value="TAT_signal"/>
</dbReference>
<dbReference type="Gene3D" id="3.30.360.10">
    <property type="entry name" value="Dihydrodipicolinate Reductase, domain 2"/>
    <property type="match status" value="1"/>
</dbReference>
<gene>
    <name evidence="3" type="ORF">MOV92_11965</name>
</gene>
<evidence type="ECO:0000259" key="1">
    <source>
        <dbReference type="Pfam" id="PF01408"/>
    </source>
</evidence>
<sequence length="437" mass="46988">MTDERNRDATPPFDPLRREFLQRGVGTAAAVGLASVFGSAYAGGSDEIRVGLIGAGGRGTGALRNVLEAAPGVRVVAIGDVFPEQLGKSIAAIEAKLGKPIGVPPERQFSGLDAYKKVIAQDINYVILASPPAFRPEHLKAAIEAGKHVFTEKPIAVDSPGVRQVLALSDIADGKGLKIAAGTQRRHQAGYLDTIKRIHDGAIGEIVAARAYWNQGGLWHVDRKPGWSDGEWMLRNWLYFNWLAGDIIVEQHIHNMDVVNWAMNAHPASAVSLAGRQVRTESVFGNVYDHFATDFEYESGAHMISMCRQMDGCANNISEALVGTRGNSRVDQHVITGANAWKRDSRLAESDIDPYVQEHADLIAAIRGGKPLNELKQVSEATLTAIMGRMAGYSGGRVTWEEALNSQESLAPAPFTLSGSIAVPVVAMPGRTGDKQA</sequence>